<dbReference type="EMBL" id="LR134289">
    <property type="protein sequence ID" value="VEE10726.1"/>
    <property type="molecule type" value="Genomic_DNA"/>
</dbReference>
<evidence type="ECO:0000313" key="2">
    <source>
        <dbReference type="Proteomes" id="UP000279227"/>
    </source>
</evidence>
<organism evidence="1 2">
    <name type="scientific">Chryseobacterium gleum</name>
    <name type="common">Flavobacterium gleum</name>
    <dbReference type="NCBI Taxonomy" id="250"/>
    <lineage>
        <taxon>Bacteria</taxon>
        <taxon>Pseudomonadati</taxon>
        <taxon>Bacteroidota</taxon>
        <taxon>Flavobacteriia</taxon>
        <taxon>Flavobacteriales</taxon>
        <taxon>Weeksellaceae</taxon>
        <taxon>Chryseobacterium group</taxon>
        <taxon>Chryseobacterium</taxon>
    </lineage>
</organism>
<gene>
    <name evidence="1" type="ORF">NCTC11432_04350</name>
</gene>
<name>A0A448B863_CHRGE</name>
<proteinExistence type="predicted"/>
<dbReference type="AlphaFoldDB" id="A0A448B863"/>
<sequence length="107" mass="12459">MAIKYPYKLEVFVKTDAVKDENGNWIPGSEEWQDFGKCRDEDSLSSTKTISNDQIKYEYTWLIQCPKKLKPIDVGSSIRVIGLKGETRLTGEVLRVKYDQFHSRIWV</sequence>
<reference evidence="1 2" key="1">
    <citation type="submission" date="2018-12" db="EMBL/GenBank/DDBJ databases">
        <authorList>
            <consortium name="Pathogen Informatics"/>
        </authorList>
    </citation>
    <scope>NUCLEOTIDE SEQUENCE [LARGE SCALE GENOMIC DNA]</scope>
    <source>
        <strain evidence="1 2">NCTC11432</strain>
    </source>
</reference>
<dbReference type="OrthoDB" id="1093417at2"/>
<dbReference type="GeneID" id="93023748"/>
<protein>
    <submittedName>
        <fullName evidence="1">Uncharacterized protein</fullName>
    </submittedName>
</protein>
<evidence type="ECO:0000313" key="1">
    <source>
        <dbReference type="EMBL" id="VEE10726.1"/>
    </source>
</evidence>
<dbReference type="STRING" id="525257.HMPREF0204_11355"/>
<dbReference type="KEGG" id="cgle:NCTC11432_04350"/>
<accession>A0A448B863</accession>
<dbReference type="Proteomes" id="UP000279227">
    <property type="component" value="Chromosome"/>
</dbReference>
<dbReference type="RefSeq" id="WP_002984513.1">
    <property type="nucleotide sequence ID" value="NZ_CP068486.1"/>
</dbReference>